<gene>
    <name evidence="1" type="ORF">E1B00_14975</name>
</gene>
<protein>
    <submittedName>
        <fullName evidence="1">Uncharacterized protein</fullName>
    </submittedName>
</protein>
<comment type="caution">
    <text evidence="1">The sequence shown here is derived from an EMBL/GenBank/DDBJ whole genome shotgun (WGS) entry which is preliminary data.</text>
</comment>
<sequence>MLTGFLPLGLAHAAPGPCGSPDETISRHLAAIQARDLPGIEATVTRGAALVLILPDGVRTDTREAYLRFHRAFFRDRSWRMRFEEVSRISTPSMTLVALKSSFRATPSSAPRSSWLSMGFGCEAGQWRLVFDQNTRLPEEAAD</sequence>
<dbReference type="OrthoDB" id="129755at2"/>
<name>A0A5C4RNI6_9GAMM</name>
<evidence type="ECO:0000313" key="1">
    <source>
        <dbReference type="EMBL" id="TNJ32700.1"/>
    </source>
</evidence>
<proteinExistence type="predicted"/>
<dbReference type="InterPro" id="IPR032710">
    <property type="entry name" value="NTF2-like_dom_sf"/>
</dbReference>
<dbReference type="RefSeq" id="WP_139450288.1">
    <property type="nucleotide sequence ID" value="NZ_SMDR01000005.1"/>
</dbReference>
<accession>A0A5C4RNI6</accession>
<dbReference type="EMBL" id="SMDR01000005">
    <property type="protein sequence ID" value="TNJ32700.1"/>
    <property type="molecule type" value="Genomic_DNA"/>
</dbReference>
<dbReference type="Proteomes" id="UP000305760">
    <property type="component" value="Unassembled WGS sequence"/>
</dbReference>
<reference evidence="1 2" key="1">
    <citation type="submission" date="2019-03" db="EMBL/GenBank/DDBJ databases">
        <title>Arenimonas daejeonensis sp. nov., isolated from compost.</title>
        <authorList>
            <person name="Jeon C.O."/>
        </authorList>
    </citation>
    <scope>NUCLEOTIDE SEQUENCE [LARGE SCALE GENOMIC DNA]</scope>
    <source>
        <strain evidence="1 2">R29</strain>
    </source>
</reference>
<keyword evidence="2" id="KW-1185">Reference proteome</keyword>
<organism evidence="1 2">
    <name type="scientific">Arenimonas terrae</name>
    <dbReference type="NCBI Taxonomy" id="2546226"/>
    <lineage>
        <taxon>Bacteria</taxon>
        <taxon>Pseudomonadati</taxon>
        <taxon>Pseudomonadota</taxon>
        <taxon>Gammaproteobacteria</taxon>
        <taxon>Lysobacterales</taxon>
        <taxon>Lysobacteraceae</taxon>
        <taxon>Arenimonas</taxon>
    </lineage>
</organism>
<evidence type="ECO:0000313" key="2">
    <source>
        <dbReference type="Proteomes" id="UP000305760"/>
    </source>
</evidence>
<dbReference type="AlphaFoldDB" id="A0A5C4RNI6"/>
<dbReference type="Gene3D" id="3.10.450.50">
    <property type="match status" value="1"/>
</dbReference>
<dbReference type="SUPFAM" id="SSF54427">
    <property type="entry name" value="NTF2-like"/>
    <property type="match status" value="1"/>
</dbReference>